<proteinExistence type="predicted"/>
<dbReference type="AlphaFoldDB" id="A0A922CF43"/>
<sequence length="183" mass="21584">MDRRIGSILKLPYKCFKKNILNRSSLISVLISNSSSEQEKMRIANKLRILFQEEIIDHQRRGMKSLYSTINRRKTPYRMGWLNLMMKISRTIVPNETKHHKRCKHFRRSHSYRCMRAKVMRLAGPTKSELAEFREKVKNAMAPDFVKNLIAYNKRYAIMMSKACGSDAHDGESIRKHLQKLVK</sequence>
<accession>A0A922CF43</accession>
<gene>
    <name evidence="1" type="ORF">O3G_MSEX003088</name>
</gene>
<evidence type="ECO:0000313" key="2">
    <source>
        <dbReference type="Proteomes" id="UP000791440"/>
    </source>
</evidence>
<keyword evidence="2" id="KW-1185">Reference proteome</keyword>
<protein>
    <submittedName>
        <fullName evidence="1">Uncharacterized protein</fullName>
    </submittedName>
</protein>
<reference evidence="1" key="2">
    <citation type="submission" date="2020-12" db="EMBL/GenBank/DDBJ databases">
        <authorList>
            <person name="Kanost M."/>
        </authorList>
    </citation>
    <scope>NUCLEOTIDE SEQUENCE</scope>
</reference>
<name>A0A922CF43_MANSE</name>
<reference evidence="1" key="1">
    <citation type="journal article" date="2016" name="Insect Biochem. Mol. Biol.">
        <title>Multifaceted biological insights from a draft genome sequence of the tobacco hornworm moth, Manduca sexta.</title>
        <authorList>
            <person name="Kanost M.R."/>
            <person name="Arrese E.L."/>
            <person name="Cao X."/>
            <person name="Chen Y.R."/>
            <person name="Chellapilla S."/>
            <person name="Goldsmith M.R."/>
            <person name="Grosse-Wilde E."/>
            <person name="Heckel D.G."/>
            <person name="Herndon N."/>
            <person name="Jiang H."/>
            <person name="Papanicolaou A."/>
            <person name="Qu J."/>
            <person name="Soulages J.L."/>
            <person name="Vogel H."/>
            <person name="Walters J."/>
            <person name="Waterhouse R.M."/>
            <person name="Ahn S.J."/>
            <person name="Almeida F.C."/>
            <person name="An C."/>
            <person name="Aqrawi P."/>
            <person name="Bretschneider A."/>
            <person name="Bryant W.B."/>
            <person name="Bucks S."/>
            <person name="Chao H."/>
            <person name="Chevignon G."/>
            <person name="Christen J.M."/>
            <person name="Clarke D.F."/>
            <person name="Dittmer N.T."/>
            <person name="Ferguson L.C.F."/>
            <person name="Garavelou S."/>
            <person name="Gordon K.H.J."/>
            <person name="Gunaratna R.T."/>
            <person name="Han Y."/>
            <person name="Hauser F."/>
            <person name="He Y."/>
            <person name="Heidel-Fischer H."/>
            <person name="Hirsh A."/>
            <person name="Hu Y."/>
            <person name="Jiang H."/>
            <person name="Kalra D."/>
            <person name="Klinner C."/>
            <person name="Konig C."/>
            <person name="Kovar C."/>
            <person name="Kroll A.R."/>
            <person name="Kuwar S.S."/>
            <person name="Lee S.L."/>
            <person name="Lehman R."/>
            <person name="Li K."/>
            <person name="Li Z."/>
            <person name="Liang H."/>
            <person name="Lovelace S."/>
            <person name="Lu Z."/>
            <person name="Mansfield J.H."/>
            <person name="McCulloch K.J."/>
            <person name="Mathew T."/>
            <person name="Morton B."/>
            <person name="Muzny D.M."/>
            <person name="Neunemann D."/>
            <person name="Ongeri F."/>
            <person name="Pauchet Y."/>
            <person name="Pu L.L."/>
            <person name="Pyrousis I."/>
            <person name="Rao X.J."/>
            <person name="Redding A."/>
            <person name="Roesel C."/>
            <person name="Sanchez-Gracia A."/>
            <person name="Schaack S."/>
            <person name="Shukla A."/>
            <person name="Tetreau G."/>
            <person name="Wang Y."/>
            <person name="Xiong G.H."/>
            <person name="Traut W."/>
            <person name="Walsh T.K."/>
            <person name="Worley K.C."/>
            <person name="Wu D."/>
            <person name="Wu W."/>
            <person name="Wu Y.Q."/>
            <person name="Zhang X."/>
            <person name="Zou Z."/>
            <person name="Zucker H."/>
            <person name="Briscoe A.D."/>
            <person name="Burmester T."/>
            <person name="Clem R.J."/>
            <person name="Feyereisen R."/>
            <person name="Grimmelikhuijzen C.J.P."/>
            <person name="Hamodrakas S.J."/>
            <person name="Hansson B.S."/>
            <person name="Huguet E."/>
            <person name="Jermiin L.S."/>
            <person name="Lan Q."/>
            <person name="Lehman H.K."/>
            <person name="Lorenzen M."/>
            <person name="Merzendorfer H."/>
            <person name="Michalopoulos I."/>
            <person name="Morton D.B."/>
            <person name="Muthukrishnan S."/>
            <person name="Oakeshott J.G."/>
            <person name="Palmer W."/>
            <person name="Park Y."/>
            <person name="Passarelli A.L."/>
            <person name="Rozas J."/>
            <person name="Schwartz L.M."/>
            <person name="Smith W."/>
            <person name="Southgate A."/>
            <person name="Vilcinskas A."/>
            <person name="Vogt R."/>
            <person name="Wang P."/>
            <person name="Werren J."/>
            <person name="Yu X.Q."/>
            <person name="Zhou J.J."/>
            <person name="Brown S.J."/>
            <person name="Scherer S.E."/>
            <person name="Richards S."/>
            <person name="Blissard G.W."/>
        </authorList>
    </citation>
    <scope>NUCLEOTIDE SEQUENCE</scope>
</reference>
<evidence type="ECO:0000313" key="1">
    <source>
        <dbReference type="EMBL" id="KAG6443871.1"/>
    </source>
</evidence>
<organism evidence="1 2">
    <name type="scientific">Manduca sexta</name>
    <name type="common">Tobacco hawkmoth</name>
    <name type="synonym">Tobacco hornworm</name>
    <dbReference type="NCBI Taxonomy" id="7130"/>
    <lineage>
        <taxon>Eukaryota</taxon>
        <taxon>Metazoa</taxon>
        <taxon>Ecdysozoa</taxon>
        <taxon>Arthropoda</taxon>
        <taxon>Hexapoda</taxon>
        <taxon>Insecta</taxon>
        <taxon>Pterygota</taxon>
        <taxon>Neoptera</taxon>
        <taxon>Endopterygota</taxon>
        <taxon>Lepidoptera</taxon>
        <taxon>Glossata</taxon>
        <taxon>Ditrysia</taxon>
        <taxon>Bombycoidea</taxon>
        <taxon>Sphingidae</taxon>
        <taxon>Sphinginae</taxon>
        <taxon>Sphingini</taxon>
        <taxon>Manduca</taxon>
    </lineage>
</organism>
<comment type="caution">
    <text evidence="1">The sequence shown here is derived from an EMBL/GenBank/DDBJ whole genome shotgun (WGS) entry which is preliminary data.</text>
</comment>
<dbReference type="Proteomes" id="UP000791440">
    <property type="component" value="Unassembled WGS sequence"/>
</dbReference>
<dbReference type="EMBL" id="JH668306">
    <property type="protein sequence ID" value="KAG6443871.1"/>
    <property type="molecule type" value="Genomic_DNA"/>
</dbReference>